<feature type="domain" description="RRM" evidence="6">
    <location>
        <begin position="38"/>
        <end position="116"/>
    </location>
</feature>
<dbReference type="Gene3D" id="3.30.70.330">
    <property type="match status" value="1"/>
</dbReference>
<dbReference type="OrthoDB" id="21467at2759"/>
<reference evidence="7 8" key="1">
    <citation type="journal article" date="2016" name="Mol. Biol. Evol.">
        <title>Comparative Genomics of Early-Diverging Mushroom-Forming Fungi Provides Insights into the Origins of Lignocellulose Decay Capabilities.</title>
        <authorList>
            <person name="Nagy L.G."/>
            <person name="Riley R."/>
            <person name="Tritt A."/>
            <person name="Adam C."/>
            <person name="Daum C."/>
            <person name="Floudas D."/>
            <person name="Sun H."/>
            <person name="Yadav J.S."/>
            <person name="Pangilinan J."/>
            <person name="Larsson K.H."/>
            <person name="Matsuura K."/>
            <person name="Barry K."/>
            <person name="Labutti K."/>
            <person name="Kuo R."/>
            <person name="Ohm R.A."/>
            <person name="Bhattacharya S.S."/>
            <person name="Shirouzu T."/>
            <person name="Yoshinaga Y."/>
            <person name="Martin F.M."/>
            <person name="Grigoriev I.V."/>
            <person name="Hibbett D.S."/>
        </authorList>
    </citation>
    <scope>NUCLEOTIDE SEQUENCE [LARGE SCALE GENOMIC DNA]</scope>
    <source>
        <strain evidence="7 8">HHB14362 ss-1</strain>
    </source>
</reference>
<evidence type="ECO:0000313" key="7">
    <source>
        <dbReference type="EMBL" id="KZT22007.1"/>
    </source>
</evidence>
<dbReference type="EMBL" id="KV425600">
    <property type="protein sequence ID" value="KZT22007.1"/>
    <property type="molecule type" value="Genomic_DNA"/>
</dbReference>
<dbReference type="FunCoup" id="A0A165Q711">
    <property type="interactions" value="597"/>
</dbReference>
<dbReference type="CDD" id="cd12307">
    <property type="entry name" value="RRM_NIFK_like"/>
    <property type="match status" value="1"/>
</dbReference>
<gene>
    <name evidence="7" type="ORF">NEOLEDRAFT_1120279</name>
</gene>
<evidence type="ECO:0000256" key="2">
    <source>
        <dbReference type="ARBA" id="ARBA00022884"/>
    </source>
</evidence>
<keyword evidence="8" id="KW-1185">Reference proteome</keyword>
<dbReference type="STRING" id="1314782.A0A165Q711"/>
<evidence type="ECO:0000256" key="5">
    <source>
        <dbReference type="SAM" id="MobiDB-lite"/>
    </source>
</evidence>
<dbReference type="GO" id="GO:0003723">
    <property type="term" value="F:RNA binding"/>
    <property type="evidence" value="ECO:0007669"/>
    <property type="project" value="UniProtKB-UniRule"/>
</dbReference>
<feature type="compositionally biased region" description="Basic and acidic residues" evidence="5">
    <location>
        <begin position="156"/>
        <end position="171"/>
    </location>
</feature>
<dbReference type="SMART" id="SM00360">
    <property type="entry name" value="RRM"/>
    <property type="match status" value="1"/>
</dbReference>
<dbReference type="InParanoid" id="A0A165Q711"/>
<proteinExistence type="predicted"/>
<dbReference type="Pfam" id="PF00076">
    <property type="entry name" value="RRM_1"/>
    <property type="match status" value="1"/>
</dbReference>
<dbReference type="InterPro" id="IPR035979">
    <property type="entry name" value="RBD_domain_sf"/>
</dbReference>
<dbReference type="PROSITE" id="PS50102">
    <property type="entry name" value="RRM"/>
    <property type="match status" value="1"/>
</dbReference>
<evidence type="ECO:0000256" key="1">
    <source>
        <dbReference type="ARBA" id="ARBA00004604"/>
    </source>
</evidence>
<evidence type="ECO:0000313" key="8">
    <source>
        <dbReference type="Proteomes" id="UP000076761"/>
    </source>
</evidence>
<evidence type="ECO:0000256" key="3">
    <source>
        <dbReference type="ARBA" id="ARBA00023242"/>
    </source>
</evidence>
<dbReference type="InterPro" id="IPR012677">
    <property type="entry name" value="Nucleotide-bd_a/b_plait_sf"/>
</dbReference>
<sequence>MPDADPIELGKLPTIAKDDVTVQRRLEKAKRQPTEDRGVIWISRLPHGFYEDQMRAYFTQFGEVTRLRLSRNKKTGRSKHYAFIEFISSEVATIVADTMNNYLLMGHILQCKVIPRDEVHPELWVGANRKWRFVPRDRIARVQHNKAGLSPTQLRTPEEQEKAERRLLHRQDAKKRKLKELGIKYDLDAVSYKKSRAAA</sequence>
<accession>A0A165Q711</accession>
<protein>
    <submittedName>
        <fullName evidence="7">RNA-binding domain-containing protein</fullName>
    </submittedName>
</protein>
<evidence type="ECO:0000256" key="4">
    <source>
        <dbReference type="PROSITE-ProRule" id="PRU00176"/>
    </source>
</evidence>
<evidence type="ECO:0000259" key="6">
    <source>
        <dbReference type="PROSITE" id="PS50102"/>
    </source>
</evidence>
<keyword evidence="2 4" id="KW-0694">RNA-binding</keyword>
<name>A0A165Q711_9AGAM</name>
<keyword evidence="3" id="KW-0539">Nucleus</keyword>
<feature type="region of interest" description="Disordered" evidence="5">
    <location>
        <begin position="145"/>
        <end position="171"/>
    </location>
</feature>
<comment type="subcellular location">
    <subcellularLocation>
        <location evidence="1">Nucleus</location>
        <location evidence="1">Nucleolus</location>
    </subcellularLocation>
</comment>
<dbReference type="GO" id="GO:0005730">
    <property type="term" value="C:nucleolus"/>
    <property type="evidence" value="ECO:0007669"/>
    <property type="project" value="UniProtKB-SubCell"/>
</dbReference>
<dbReference type="SUPFAM" id="SSF54928">
    <property type="entry name" value="RNA-binding domain, RBD"/>
    <property type="match status" value="1"/>
</dbReference>
<dbReference type="AlphaFoldDB" id="A0A165Q711"/>
<dbReference type="InterPro" id="IPR000504">
    <property type="entry name" value="RRM_dom"/>
</dbReference>
<organism evidence="7 8">
    <name type="scientific">Neolentinus lepideus HHB14362 ss-1</name>
    <dbReference type="NCBI Taxonomy" id="1314782"/>
    <lineage>
        <taxon>Eukaryota</taxon>
        <taxon>Fungi</taxon>
        <taxon>Dikarya</taxon>
        <taxon>Basidiomycota</taxon>
        <taxon>Agaricomycotina</taxon>
        <taxon>Agaricomycetes</taxon>
        <taxon>Gloeophyllales</taxon>
        <taxon>Gloeophyllaceae</taxon>
        <taxon>Neolentinus</taxon>
    </lineage>
</organism>
<dbReference type="Proteomes" id="UP000076761">
    <property type="component" value="Unassembled WGS sequence"/>
</dbReference>
<dbReference type="PANTHER" id="PTHR46754">
    <property type="entry name" value="MKI67 FHA DOMAIN-INTERACTING NUCLEOLAR PHOSPHOPROTEIN"/>
    <property type="match status" value="1"/>
</dbReference>